<proteinExistence type="predicted"/>
<organism evidence="1 2">
    <name type="scientific">Alligator mississippiensis</name>
    <name type="common">American alligator</name>
    <dbReference type="NCBI Taxonomy" id="8496"/>
    <lineage>
        <taxon>Eukaryota</taxon>
        <taxon>Metazoa</taxon>
        <taxon>Chordata</taxon>
        <taxon>Craniata</taxon>
        <taxon>Vertebrata</taxon>
        <taxon>Euteleostomi</taxon>
        <taxon>Archelosauria</taxon>
        <taxon>Archosauria</taxon>
        <taxon>Crocodylia</taxon>
        <taxon>Alligatoridae</taxon>
        <taxon>Alligatorinae</taxon>
        <taxon>Alligator</taxon>
    </lineage>
</organism>
<gene>
    <name evidence="1" type="ORF">Y1Q_0011807</name>
</gene>
<reference evidence="1 2" key="1">
    <citation type="journal article" date="2012" name="Genome Biol.">
        <title>Sequencing three crocodilian genomes to illuminate the evolution of archosaurs and amniotes.</title>
        <authorList>
            <person name="St John J.A."/>
            <person name="Braun E.L."/>
            <person name="Isberg S.R."/>
            <person name="Miles L.G."/>
            <person name="Chong A.Y."/>
            <person name="Gongora J."/>
            <person name="Dalzell P."/>
            <person name="Moran C."/>
            <person name="Bed'hom B."/>
            <person name="Abzhanov A."/>
            <person name="Burgess S.C."/>
            <person name="Cooksey A.M."/>
            <person name="Castoe T.A."/>
            <person name="Crawford N.G."/>
            <person name="Densmore L.D."/>
            <person name="Drew J.C."/>
            <person name="Edwards S.V."/>
            <person name="Faircloth B.C."/>
            <person name="Fujita M.K."/>
            <person name="Greenwold M.J."/>
            <person name="Hoffmann F.G."/>
            <person name="Howard J.M."/>
            <person name="Iguchi T."/>
            <person name="Janes D.E."/>
            <person name="Khan S.Y."/>
            <person name="Kohno S."/>
            <person name="de Koning A.J."/>
            <person name="Lance S.L."/>
            <person name="McCarthy F.M."/>
            <person name="McCormack J.E."/>
            <person name="Merchant M.E."/>
            <person name="Peterson D.G."/>
            <person name="Pollock D.D."/>
            <person name="Pourmand N."/>
            <person name="Raney B.J."/>
            <person name="Roessler K.A."/>
            <person name="Sanford J.R."/>
            <person name="Sawyer R.H."/>
            <person name="Schmidt C.J."/>
            <person name="Triplett E.W."/>
            <person name="Tuberville T.D."/>
            <person name="Venegas-Anaya M."/>
            <person name="Howard J.T."/>
            <person name="Jarvis E.D."/>
            <person name="Guillette L.J.Jr."/>
            <person name="Glenn T.C."/>
            <person name="Green R.E."/>
            <person name="Ray D.A."/>
        </authorList>
    </citation>
    <scope>NUCLEOTIDE SEQUENCE [LARGE SCALE GENOMIC DNA]</scope>
    <source>
        <strain evidence="1">KSC_2009_1</strain>
    </source>
</reference>
<protein>
    <submittedName>
        <fullName evidence="1">Uncharacterized protein</fullName>
    </submittedName>
</protein>
<name>A0A151M160_ALLMI</name>
<dbReference type="EMBL" id="AKHW03006853">
    <property type="protein sequence ID" value="KYO18257.1"/>
    <property type="molecule type" value="Genomic_DNA"/>
</dbReference>
<accession>A0A151M160</accession>
<dbReference type="Proteomes" id="UP000050525">
    <property type="component" value="Unassembled WGS sequence"/>
</dbReference>
<keyword evidence="2" id="KW-1185">Reference proteome</keyword>
<evidence type="ECO:0000313" key="2">
    <source>
        <dbReference type="Proteomes" id="UP000050525"/>
    </source>
</evidence>
<sequence length="151" mass="17384">MGKTRRLSGVGHFNFLSTHFFIFRRINVMCAADSGLLLLPRSTCRCLCHFLFLIKAFCQLAPAPFSCLQSSIPSSLHPSIFSGYNTHLLLMNMRDGQQMKKVFEQYMVFLLRRAFHSGTQIWIQTVRKFGAWISVWPMIEMSLSSKVQLKT</sequence>
<evidence type="ECO:0000313" key="1">
    <source>
        <dbReference type="EMBL" id="KYO18257.1"/>
    </source>
</evidence>
<dbReference type="AlphaFoldDB" id="A0A151M160"/>
<comment type="caution">
    <text evidence="1">The sequence shown here is derived from an EMBL/GenBank/DDBJ whole genome shotgun (WGS) entry which is preliminary data.</text>
</comment>